<keyword evidence="1 6" id="KW-0245">EGF-like domain</keyword>
<keyword evidence="5" id="KW-0325">Glycoprotein</keyword>
<keyword evidence="8" id="KW-0812">Transmembrane</keyword>
<dbReference type="GO" id="GO:0048056">
    <property type="term" value="P:R3/R4 cell differentiation"/>
    <property type="evidence" value="ECO:0007669"/>
    <property type="project" value="UniProtKB-ARBA"/>
</dbReference>
<dbReference type="InterPro" id="IPR000742">
    <property type="entry name" value="EGF"/>
</dbReference>
<dbReference type="EMBL" id="KB740150">
    <property type="protein sequence ID" value="ENN81265.1"/>
    <property type="molecule type" value="Genomic_DNA"/>
</dbReference>
<feature type="disulfide bond" evidence="6">
    <location>
        <begin position="411"/>
        <end position="420"/>
    </location>
</feature>
<feature type="disulfide bond" evidence="6">
    <location>
        <begin position="185"/>
        <end position="194"/>
    </location>
</feature>
<dbReference type="FunFam" id="2.10.25.10:FF:000122">
    <property type="entry name" value="Protein crumbs homolog 2"/>
    <property type="match status" value="2"/>
</dbReference>
<dbReference type="GO" id="GO:0007157">
    <property type="term" value="P:heterophilic cell-cell adhesion via plasma membrane cell adhesion molecules"/>
    <property type="evidence" value="ECO:0007669"/>
    <property type="project" value="TreeGrafter"/>
</dbReference>
<feature type="disulfide bond" evidence="6">
    <location>
        <begin position="487"/>
        <end position="496"/>
    </location>
</feature>
<feature type="compositionally biased region" description="Basic and acidic residues" evidence="7">
    <location>
        <begin position="768"/>
        <end position="778"/>
    </location>
</feature>
<evidence type="ECO:0000256" key="8">
    <source>
        <dbReference type="SAM" id="Phobius"/>
    </source>
</evidence>
<dbReference type="InterPro" id="IPR013032">
    <property type="entry name" value="EGF-like_CS"/>
</dbReference>
<dbReference type="SUPFAM" id="SSF57184">
    <property type="entry name" value="Growth factor receptor domain"/>
    <property type="match status" value="1"/>
</dbReference>
<dbReference type="GO" id="GO:0019904">
    <property type="term" value="F:protein domain specific binding"/>
    <property type="evidence" value="ECO:0007669"/>
    <property type="project" value="UniProtKB-ARBA"/>
</dbReference>
<dbReference type="HOGENOM" id="CLU_004732_2_0_1"/>
<dbReference type="PANTHER" id="PTHR24049:SF35">
    <property type="entry name" value="EGF-LIKE DOMAIN-CONTAINING PROTEIN"/>
    <property type="match status" value="1"/>
</dbReference>
<comment type="caution">
    <text evidence="6">Lacks conserved residue(s) required for the propagation of feature annotation.</text>
</comment>
<evidence type="ECO:0000256" key="3">
    <source>
        <dbReference type="ARBA" id="ARBA00022737"/>
    </source>
</evidence>
<dbReference type="GO" id="GO:0030097">
    <property type="term" value="P:hemopoiesis"/>
    <property type="evidence" value="ECO:0007669"/>
    <property type="project" value="UniProtKB-ARBA"/>
</dbReference>
<dbReference type="PROSITE" id="PS01186">
    <property type="entry name" value="EGF_2"/>
    <property type="match status" value="6"/>
</dbReference>
<dbReference type="InterPro" id="IPR000152">
    <property type="entry name" value="EGF-type_Asp/Asn_hydroxyl_site"/>
</dbReference>
<proteinExistence type="predicted"/>
<dbReference type="GO" id="GO:0120035">
    <property type="term" value="P:regulation of plasma membrane bounded cell projection organization"/>
    <property type="evidence" value="ECO:0007669"/>
    <property type="project" value="UniProtKB-ARBA"/>
</dbReference>
<dbReference type="PROSITE" id="PS00022">
    <property type="entry name" value="EGF_1"/>
    <property type="match status" value="10"/>
</dbReference>
<dbReference type="PRINTS" id="PR00010">
    <property type="entry name" value="EGFBLOOD"/>
</dbReference>
<dbReference type="CDD" id="cd00054">
    <property type="entry name" value="EGF_CA"/>
    <property type="match status" value="10"/>
</dbReference>
<dbReference type="FunFam" id="2.10.25.10:FF:000007">
    <property type="entry name" value="Delta-like protein"/>
    <property type="match status" value="2"/>
</dbReference>
<dbReference type="OrthoDB" id="283575at2759"/>
<dbReference type="GO" id="GO:0050769">
    <property type="term" value="P:positive regulation of neurogenesis"/>
    <property type="evidence" value="ECO:0007669"/>
    <property type="project" value="UniProtKB-ARBA"/>
</dbReference>
<dbReference type="Pfam" id="PF23575">
    <property type="entry name" value="JAG1"/>
    <property type="match status" value="1"/>
</dbReference>
<dbReference type="GO" id="GO:0005886">
    <property type="term" value="C:plasma membrane"/>
    <property type="evidence" value="ECO:0007669"/>
    <property type="project" value="UniProtKB-ARBA"/>
</dbReference>
<dbReference type="GO" id="GO:0048863">
    <property type="term" value="P:stem cell differentiation"/>
    <property type="evidence" value="ECO:0007669"/>
    <property type="project" value="UniProtKB-ARBA"/>
</dbReference>
<dbReference type="GO" id="GO:0005911">
    <property type="term" value="C:cell-cell junction"/>
    <property type="evidence" value="ECO:0007669"/>
    <property type="project" value="UniProtKB-ARBA"/>
</dbReference>
<dbReference type="InterPro" id="IPR001007">
    <property type="entry name" value="VWF_dom"/>
</dbReference>
<evidence type="ECO:0000256" key="5">
    <source>
        <dbReference type="ARBA" id="ARBA00023180"/>
    </source>
</evidence>
<evidence type="ECO:0000313" key="9">
    <source>
        <dbReference type="EMBL" id="ENN81265.1"/>
    </source>
</evidence>
<keyword evidence="4 6" id="KW-1015">Disulfide bond</keyword>
<feature type="disulfide bond" evidence="6">
    <location>
        <begin position="147"/>
        <end position="156"/>
    </location>
</feature>
<dbReference type="FunFam" id="2.10.25.10:FF:000431">
    <property type="entry name" value="Delta-like protein"/>
    <property type="match status" value="1"/>
</dbReference>
<dbReference type="SMART" id="SM00215">
    <property type="entry name" value="VWC_out"/>
    <property type="match status" value="1"/>
</dbReference>
<dbReference type="Gene3D" id="2.10.25.10">
    <property type="entry name" value="Laminin"/>
    <property type="match status" value="11"/>
</dbReference>
<dbReference type="GO" id="GO:0035282">
    <property type="term" value="P:segmentation"/>
    <property type="evidence" value="ECO:0007669"/>
    <property type="project" value="UniProtKB-ARBA"/>
</dbReference>
<dbReference type="OMA" id="LWYLRTM"/>
<dbReference type="GO" id="GO:0007476">
    <property type="term" value="P:imaginal disc-derived wing morphogenesis"/>
    <property type="evidence" value="ECO:0007669"/>
    <property type="project" value="UniProtKB-ARBA"/>
</dbReference>
<dbReference type="AlphaFoldDB" id="N6UHP3"/>
<feature type="region of interest" description="Disordered" evidence="7">
    <location>
        <begin position="759"/>
        <end position="789"/>
    </location>
</feature>
<feature type="compositionally biased region" description="Polar residues" evidence="7">
    <location>
        <begin position="779"/>
        <end position="789"/>
    </location>
</feature>
<dbReference type="PROSITE" id="PS50026">
    <property type="entry name" value="EGF_3"/>
    <property type="match status" value="11"/>
</dbReference>
<dbReference type="PANTHER" id="PTHR24049">
    <property type="entry name" value="CRUMBS FAMILY MEMBER"/>
    <property type="match status" value="1"/>
</dbReference>
<dbReference type="GO" id="GO:0005112">
    <property type="term" value="F:Notch binding"/>
    <property type="evidence" value="ECO:0007669"/>
    <property type="project" value="InterPro"/>
</dbReference>
<dbReference type="GO" id="GO:0032991">
    <property type="term" value="C:protein-containing complex"/>
    <property type="evidence" value="ECO:0007669"/>
    <property type="project" value="TreeGrafter"/>
</dbReference>
<dbReference type="GO" id="GO:0005509">
    <property type="term" value="F:calcium ion binding"/>
    <property type="evidence" value="ECO:0007669"/>
    <property type="project" value="InterPro"/>
</dbReference>
<feature type="disulfide bond" evidence="6">
    <location>
        <begin position="26"/>
        <end position="35"/>
    </location>
</feature>
<dbReference type="InterPro" id="IPR001881">
    <property type="entry name" value="EGF-like_Ca-bd_dom"/>
</dbReference>
<dbReference type="GO" id="GO:0016318">
    <property type="term" value="P:ommatidial rotation"/>
    <property type="evidence" value="ECO:0007669"/>
    <property type="project" value="UniProtKB-ARBA"/>
</dbReference>
<dbReference type="PROSITE" id="PS00010">
    <property type="entry name" value="ASX_HYDROXYL"/>
    <property type="match status" value="10"/>
</dbReference>
<evidence type="ECO:0000256" key="6">
    <source>
        <dbReference type="PROSITE-ProRule" id="PRU00076"/>
    </source>
</evidence>
<evidence type="ECO:0000256" key="4">
    <source>
        <dbReference type="ARBA" id="ARBA00023157"/>
    </source>
</evidence>
<dbReference type="GO" id="GO:0009952">
    <property type="term" value="P:anterior/posterior pattern specification"/>
    <property type="evidence" value="ECO:0007669"/>
    <property type="project" value="UniProtKB-ARBA"/>
</dbReference>
<dbReference type="SMART" id="SM00179">
    <property type="entry name" value="EGF_CA"/>
    <property type="match status" value="11"/>
</dbReference>
<feature type="disulfide bond" evidence="6">
    <location>
        <begin position="334"/>
        <end position="343"/>
    </location>
</feature>
<dbReference type="GO" id="GO:0040008">
    <property type="term" value="P:regulation of growth"/>
    <property type="evidence" value="ECO:0007669"/>
    <property type="project" value="UniProtKB-ARBA"/>
</dbReference>
<feature type="disulfide bond" evidence="6">
    <location>
        <begin position="372"/>
        <end position="381"/>
    </location>
</feature>
<dbReference type="Pfam" id="PF12661">
    <property type="entry name" value="hEGF"/>
    <property type="match status" value="1"/>
</dbReference>
<organism evidence="9">
    <name type="scientific">Dendroctonus ponderosae</name>
    <name type="common">Mountain pine beetle</name>
    <dbReference type="NCBI Taxonomy" id="77166"/>
    <lineage>
        <taxon>Eukaryota</taxon>
        <taxon>Metazoa</taxon>
        <taxon>Ecdysozoa</taxon>
        <taxon>Arthropoda</taxon>
        <taxon>Hexapoda</taxon>
        <taxon>Insecta</taxon>
        <taxon>Pterygota</taxon>
        <taxon>Neoptera</taxon>
        <taxon>Endopterygota</taxon>
        <taxon>Coleoptera</taxon>
        <taxon>Polyphaga</taxon>
        <taxon>Cucujiformia</taxon>
        <taxon>Curculionidae</taxon>
        <taxon>Scolytinae</taxon>
        <taxon>Dendroctonus</taxon>
    </lineage>
</organism>
<dbReference type="FunFam" id="2.10.25.10:FF:000117">
    <property type="entry name" value="Delta-like protein"/>
    <property type="match status" value="1"/>
</dbReference>
<name>N6UHP3_DENPD</name>
<gene>
    <name evidence="9" type="ORF">YQE_02359</name>
</gene>
<dbReference type="InterPro" id="IPR049883">
    <property type="entry name" value="NOTCH1_EGF-like"/>
</dbReference>
<keyword evidence="3" id="KW-0677">Repeat</keyword>
<dbReference type="SUPFAM" id="SSF57196">
    <property type="entry name" value="EGF/Laminin"/>
    <property type="match status" value="7"/>
</dbReference>
<keyword evidence="8" id="KW-1133">Transmembrane helix</keyword>
<evidence type="ECO:0000256" key="1">
    <source>
        <dbReference type="ARBA" id="ARBA00022536"/>
    </source>
</evidence>
<keyword evidence="2" id="KW-0732">Signal</keyword>
<evidence type="ECO:0000256" key="7">
    <source>
        <dbReference type="SAM" id="MobiDB-lite"/>
    </source>
</evidence>
<feature type="transmembrane region" description="Helical" evidence="8">
    <location>
        <begin position="725"/>
        <end position="748"/>
    </location>
</feature>
<dbReference type="SMART" id="SM00181">
    <property type="entry name" value="EGF"/>
    <property type="match status" value="11"/>
</dbReference>
<dbReference type="FunFam" id="2.10.25.10:FF:000012">
    <property type="entry name" value="Delta-like protein"/>
    <property type="match status" value="1"/>
</dbReference>
<dbReference type="Pfam" id="PF07645">
    <property type="entry name" value="EGF_CA"/>
    <property type="match status" value="1"/>
</dbReference>
<evidence type="ECO:0000256" key="2">
    <source>
        <dbReference type="ARBA" id="ARBA00022729"/>
    </source>
</evidence>
<dbReference type="GO" id="GO:0048646">
    <property type="term" value="P:anatomical structure formation involved in morphogenesis"/>
    <property type="evidence" value="ECO:0007669"/>
    <property type="project" value="UniProtKB-ARBA"/>
</dbReference>
<keyword evidence="8" id="KW-0472">Membrane</keyword>
<feature type="disulfide bond" evidence="6">
    <location>
        <begin position="65"/>
        <end position="74"/>
    </location>
</feature>
<feature type="disulfide bond" evidence="6">
    <location>
        <begin position="81"/>
        <end position="91"/>
    </location>
</feature>
<dbReference type="InterPro" id="IPR026219">
    <property type="entry name" value="Jagged/Serrate"/>
</dbReference>
<dbReference type="GO" id="GO:0007411">
    <property type="term" value="P:axon guidance"/>
    <property type="evidence" value="ECO:0007669"/>
    <property type="project" value="UniProtKB-ARBA"/>
</dbReference>
<dbReference type="Pfam" id="PF00008">
    <property type="entry name" value="EGF"/>
    <property type="match status" value="9"/>
</dbReference>
<dbReference type="InterPro" id="IPR009030">
    <property type="entry name" value="Growth_fac_rcpt_cys_sf"/>
</dbReference>
<dbReference type="FunFam" id="2.10.25.10:FF:000613">
    <property type="entry name" value="Delta-like protein"/>
    <property type="match status" value="1"/>
</dbReference>
<feature type="non-terminal residue" evidence="9">
    <location>
        <position position="1"/>
    </location>
</feature>
<dbReference type="GO" id="GO:0007219">
    <property type="term" value="P:Notch signaling pathway"/>
    <property type="evidence" value="ECO:0007669"/>
    <property type="project" value="InterPro"/>
</dbReference>
<feature type="disulfide bond" evidence="6">
    <location>
        <begin position="449"/>
        <end position="458"/>
    </location>
</feature>
<feature type="disulfide bond" evidence="6">
    <location>
        <begin position="296"/>
        <end position="305"/>
    </location>
</feature>
<protein>
    <submittedName>
        <fullName evidence="9">Uncharacterized protein</fullName>
    </submittedName>
</protein>
<dbReference type="FunFam" id="2.10.25.10:FF:000472">
    <property type="entry name" value="Uncharacterized protein, isoform A"/>
    <property type="match status" value="1"/>
</dbReference>
<dbReference type="InterPro" id="IPR056986">
    <property type="entry name" value="JAG1_1/2_dom"/>
</dbReference>
<dbReference type="PROSITE" id="PS01187">
    <property type="entry name" value="EGF_CA"/>
    <property type="match status" value="4"/>
</dbReference>
<dbReference type="InterPro" id="IPR018097">
    <property type="entry name" value="EGF_Ca-bd_CS"/>
</dbReference>
<dbReference type="FunFam" id="2.10.25.10:FF:000173">
    <property type="entry name" value="Neurogenic locus notch protein 2"/>
    <property type="match status" value="1"/>
</dbReference>
<accession>N6UHP3</accession>
<dbReference type="GO" id="GO:0045197">
    <property type="term" value="P:establishment or maintenance of epithelial cell apical/basal polarity"/>
    <property type="evidence" value="ECO:0007669"/>
    <property type="project" value="TreeGrafter"/>
</dbReference>
<dbReference type="PRINTS" id="PR02059">
    <property type="entry name" value="JAGGEDFAMILY"/>
</dbReference>
<dbReference type="InterPro" id="IPR051022">
    <property type="entry name" value="Notch_Cell-Fate_Det"/>
</dbReference>
<sequence length="789" mass="85916">IDECASAPCQNGGTCVDLEDAFRCDCPTAWEGDLCQFDADECQIQNPCINAMSCTNLVGDYHCKCRVGWMGKNCDQNINDCVGQCQHGATCIDLVNDYHCACQPGFTGKSDHIKGRDCHTDIDECASNPCKNGGECVDQVNGYRCICPVGITGHECENDYDHCNPDPCQNGAPCFKAQNDYYCHCPEGWQGKNCSQAKIVCDSPPCESVLKIRVFIVVLWYQLEEAEARHQVYAANMDIVLIKQELDTNANASRDSPENTVMRIVKIVADINDCKINPCENGGTCVDKVNSFQCICNEGWEGALCSINSDDCAPNPCRNNGSCIDRVADFECNCKNGWKGKTCTSKDSHCDHTTCKNGGTCQDMGSNFACRCPPDFEGTTCHIAKQTACTSNPCLNGGTCVNTGDYYQCICRDGFEGNHCQDDVNDCSPQPCYNGGKCIDGINWFLCECANGFTGPDCRINVNDCASNPCGYGATCIDGIGDYQCLCPPGRRGRNCNMDDIAYLPSPGSCVWNSHTLENNVTWQHECNTCVCSGGIVKCTKVWCGLGNCRTTNQQQNTMCTLNQVCVPASGESCLSPPCLPYGECRELESGRRVKAPVLPSPSSCWPNQATLSNTCARLTLLVDKVKLPQGTTVEGLCGDLRGLLANQQAIEGLQNHLVLLCDLKTDYNDTVEVTLFGNQWVLDGIRVVGEAISRKQTSLLALASIVEVKVETALVSGEQQSNKLLVALVCFIIIGVATAILAGVLYLRQRRRNLGMSGVNLSPSTETCHRNHEDEKSNNLQNEENLKR</sequence>
<reference evidence="9" key="1">
    <citation type="journal article" date="2013" name="Genome Biol.">
        <title>Draft genome of the mountain pine beetle, Dendroctonus ponderosae Hopkins, a major forest pest.</title>
        <authorList>
            <person name="Keeling C.I."/>
            <person name="Yuen M.M."/>
            <person name="Liao N.Y."/>
            <person name="Docking T.R."/>
            <person name="Chan S.K."/>
            <person name="Taylor G.A."/>
            <person name="Palmquist D.L."/>
            <person name="Jackman S.D."/>
            <person name="Nguyen A."/>
            <person name="Li M."/>
            <person name="Henderson H."/>
            <person name="Janes J.K."/>
            <person name="Zhao Y."/>
            <person name="Pandoh P."/>
            <person name="Moore R."/>
            <person name="Sperling F.A."/>
            <person name="Huber D.P."/>
            <person name="Birol I."/>
            <person name="Jones S.J."/>
            <person name="Bohlmann J."/>
        </authorList>
    </citation>
    <scope>NUCLEOTIDE SEQUENCE</scope>
</reference>